<evidence type="ECO:0000313" key="1">
    <source>
        <dbReference type="EMBL" id="KIA64042.1"/>
    </source>
</evidence>
<sequence length="73" mass="8263">MSRPPHTDRAADASADDVTAAEELAYREQQRRTQYEAIHATSVALDDEEDPRMVLAELQVIRKEIADRRLRGG</sequence>
<gene>
    <name evidence="1" type="ORF">FG87_15370</name>
</gene>
<proteinExistence type="predicted"/>
<protein>
    <submittedName>
        <fullName evidence="1">Uncharacterized protein</fullName>
    </submittedName>
</protein>
<name>A0ABR4ZF74_9NOCA</name>
<dbReference type="EMBL" id="JNFP01000016">
    <property type="protein sequence ID" value="KIA64042.1"/>
    <property type="molecule type" value="Genomic_DNA"/>
</dbReference>
<keyword evidence="2" id="KW-1185">Reference proteome</keyword>
<reference evidence="1 2" key="1">
    <citation type="journal article" date="2014" name="Int. J. Syst. Evol. Microbiol.">
        <title>Nocardia vulneris sp. nov., isolated from wounds of human patients in North America.</title>
        <authorList>
            <person name="Lasker B.A."/>
            <person name="Bell M."/>
            <person name="Klenk H.P."/>
            <person name="Sproer C."/>
            <person name="Schumann C."/>
            <person name="Schumann P."/>
            <person name="Brown J.M."/>
        </authorList>
    </citation>
    <scope>NUCLEOTIDE SEQUENCE [LARGE SCALE GENOMIC DNA]</scope>
    <source>
        <strain evidence="1 2">W9851</strain>
    </source>
</reference>
<comment type="caution">
    <text evidence="1">The sequence shown here is derived from an EMBL/GenBank/DDBJ whole genome shotgun (WGS) entry which is preliminary data.</text>
</comment>
<accession>A0ABR4ZF74</accession>
<dbReference type="RefSeq" id="WP_043670463.1">
    <property type="nucleotide sequence ID" value="NZ_BDCI01000007.1"/>
</dbReference>
<dbReference type="Proteomes" id="UP000031364">
    <property type="component" value="Unassembled WGS sequence"/>
</dbReference>
<organism evidence="1 2">
    <name type="scientific">Nocardia vulneris</name>
    <dbReference type="NCBI Taxonomy" id="1141657"/>
    <lineage>
        <taxon>Bacteria</taxon>
        <taxon>Bacillati</taxon>
        <taxon>Actinomycetota</taxon>
        <taxon>Actinomycetes</taxon>
        <taxon>Mycobacteriales</taxon>
        <taxon>Nocardiaceae</taxon>
        <taxon>Nocardia</taxon>
    </lineage>
</organism>
<evidence type="ECO:0000313" key="2">
    <source>
        <dbReference type="Proteomes" id="UP000031364"/>
    </source>
</evidence>